<dbReference type="Gene3D" id="3.60.21.10">
    <property type="match status" value="1"/>
</dbReference>
<accession>A0A485LUI5</accession>
<dbReference type="GO" id="GO:0016787">
    <property type="term" value="F:hydrolase activity"/>
    <property type="evidence" value="ECO:0007669"/>
    <property type="project" value="UniProtKB-KW"/>
</dbReference>
<dbReference type="SUPFAM" id="SSF56300">
    <property type="entry name" value="Metallo-dependent phosphatases"/>
    <property type="match status" value="1"/>
</dbReference>
<feature type="domain" description="Calcineurin-like phosphoesterase" evidence="1">
    <location>
        <begin position="1"/>
        <end position="209"/>
    </location>
</feature>
<gene>
    <name evidence="2" type="ORF">SCFA_1290003</name>
</gene>
<dbReference type="PANTHER" id="PTHR31302">
    <property type="entry name" value="TRANSMEMBRANE PROTEIN WITH METALLOPHOSPHOESTERASE DOMAIN-RELATED"/>
    <property type="match status" value="1"/>
</dbReference>
<reference evidence="2" key="1">
    <citation type="submission" date="2019-03" db="EMBL/GenBank/DDBJ databases">
        <authorList>
            <person name="Hao L."/>
        </authorList>
    </citation>
    <scope>NUCLEOTIDE SEQUENCE</scope>
</reference>
<dbReference type="InterPro" id="IPR004843">
    <property type="entry name" value="Calcineurin-like_PHP"/>
</dbReference>
<proteinExistence type="predicted"/>
<evidence type="ECO:0000259" key="1">
    <source>
        <dbReference type="Pfam" id="PF00149"/>
    </source>
</evidence>
<dbReference type="PANTHER" id="PTHR31302:SF22">
    <property type="entry name" value="PHOSPHOESTERASE"/>
    <property type="match status" value="1"/>
</dbReference>
<dbReference type="InterPro" id="IPR014578">
    <property type="entry name" value="Pesterase_CT488"/>
</dbReference>
<dbReference type="InterPro" id="IPR029052">
    <property type="entry name" value="Metallo-depent_PP-like"/>
</dbReference>
<name>A0A485LUI5_9ZZZZ</name>
<keyword evidence="2" id="KW-0378">Hydrolase</keyword>
<sequence length="244" mass="27981">MKFFAIGDVHLSFRRAVDPARWEDVETSKPMDLFGAEWCCHYRKLYENWLDTVAPDDVVLMPGDFSWAMKLEQARYDLAFLGLLPGTIIGVAGNHDYWWQSLSRVRAALPANMRVIQNDHLVFGQTAVCGSRGWNCPGGEFFQEADLKIYRRELIRMENSLKSAGSTPAGKIVMIHYMPTNDRHEKNEFIELFQAYGVETVVYGHLHGPAVCRRLPRRAWGIDFHLVSADFVNFCPVLIKEIKQ</sequence>
<dbReference type="PIRSF" id="PIRSF033094">
    <property type="entry name" value="Pesterase_CT488"/>
    <property type="match status" value="1"/>
</dbReference>
<evidence type="ECO:0000313" key="2">
    <source>
        <dbReference type="EMBL" id="VFU11639.1"/>
    </source>
</evidence>
<dbReference type="InterPro" id="IPR051158">
    <property type="entry name" value="Metallophosphoesterase_sf"/>
</dbReference>
<dbReference type="EMBL" id="CAADRN010000034">
    <property type="protein sequence ID" value="VFU11639.1"/>
    <property type="molecule type" value="Genomic_DNA"/>
</dbReference>
<protein>
    <submittedName>
        <fullName evidence="2">Predicted phosphohydrolase</fullName>
    </submittedName>
</protein>
<dbReference type="AlphaFoldDB" id="A0A485LUI5"/>
<organism evidence="2">
    <name type="scientific">anaerobic digester metagenome</name>
    <dbReference type="NCBI Taxonomy" id="1263854"/>
    <lineage>
        <taxon>unclassified sequences</taxon>
        <taxon>metagenomes</taxon>
        <taxon>ecological metagenomes</taxon>
    </lineage>
</organism>
<dbReference type="Pfam" id="PF00149">
    <property type="entry name" value="Metallophos"/>
    <property type="match status" value="1"/>
</dbReference>